<reference evidence="2 3" key="1">
    <citation type="submission" date="2015-09" db="EMBL/GenBank/DDBJ databases">
        <title>Genome announcement of multiple Pseudomonas syringae strains.</title>
        <authorList>
            <person name="Thakur S."/>
            <person name="Wang P.W."/>
            <person name="Gong Y."/>
            <person name="Weir B.S."/>
            <person name="Guttman D.S."/>
        </authorList>
    </citation>
    <scope>NUCLEOTIDE SEQUENCE [LARGE SCALE GENOMIC DNA]</scope>
    <source>
        <strain evidence="2 3">ICMP2802</strain>
    </source>
</reference>
<evidence type="ECO:0000256" key="1">
    <source>
        <dbReference type="SAM" id="MobiDB-lite"/>
    </source>
</evidence>
<sequence length="73" mass="8418">MCALENRQYIRDSRIDARENISFFEGNTAVLIALKRAFFTASYRPRTDNSYRNQSRKHSSATQSSIKTEACHS</sequence>
<dbReference type="EMBL" id="LJPM01000144">
    <property type="protein sequence ID" value="KPW23681.1"/>
    <property type="molecule type" value="Genomic_DNA"/>
</dbReference>
<feature type="region of interest" description="Disordered" evidence="1">
    <location>
        <begin position="46"/>
        <end position="73"/>
    </location>
</feature>
<name>A0A0P9JGA6_PSESX</name>
<gene>
    <name evidence="2" type="ORF">ALO91_01154</name>
</gene>
<organism evidence="2 3">
    <name type="scientific">Pseudomonas syringae pv. aceris</name>
    <dbReference type="NCBI Taxonomy" id="199198"/>
    <lineage>
        <taxon>Bacteria</taxon>
        <taxon>Pseudomonadati</taxon>
        <taxon>Pseudomonadota</taxon>
        <taxon>Gammaproteobacteria</taxon>
        <taxon>Pseudomonadales</taxon>
        <taxon>Pseudomonadaceae</taxon>
        <taxon>Pseudomonas</taxon>
        <taxon>Pseudomonas syringae</taxon>
    </lineage>
</organism>
<dbReference type="Proteomes" id="UP000050297">
    <property type="component" value="Unassembled WGS sequence"/>
</dbReference>
<comment type="caution">
    <text evidence="2">The sequence shown here is derived from an EMBL/GenBank/DDBJ whole genome shotgun (WGS) entry which is preliminary data.</text>
</comment>
<protein>
    <submittedName>
        <fullName evidence="2">Uncharacterized protein</fullName>
    </submittedName>
</protein>
<evidence type="ECO:0000313" key="3">
    <source>
        <dbReference type="Proteomes" id="UP000050297"/>
    </source>
</evidence>
<evidence type="ECO:0000313" key="2">
    <source>
        <dbReference type="EMBL" id="KPW23681.1"/>
    </source>
</evidence>
<proteinExistence type="predicted"/>
<accession>A0A0P9JGA6</accession>
<dbReference type="PATRIC" id="fig|199198.5.peg.1667"/>
<dbReference type="AlphaFoldDB" id="A0A0P9JGA6"/>